<dbReference type="SUPFAM" id="SSF50044">
    <property type="entry name" value="SH3-domain"/>
    <property type="match status" value="1"/>
</dbReference>
<reference evidence="8 9" key="1">
    <citation type="journal article" date="2013" name="Nature">
        <title>The genomes of four tapeworm species reveal adaptations to parasitism.</title>
        <authorList>
            <person name="Tsai I.J."/>
            <person name="Zarowiecki M."/>
            <person name="Holroyd N."/>
            <person name="Garciarrubio A."/>
            <person name="Sanchez-Flores A."/>
            <person name="Brooks K.L."/>
            <person name="Tracey A."/>
            <person name="Bobes R.J."/>
            <person name="Fragoso G."/>
            <person name="Sciutto E."/>
            <person name="Aslett M."/>
            <person name="Beasley H."/>
            <person name="Bennett H.M."/>
            <person name="Cai J."/>
            <person name="Camicia F."/>
            <person name="Clark R."/>
            <person name="Cucher M."/>
            <person name="De Silva N."/>
            <person name="Day T.A."/>
            <person name="Deplazes P."/>
            <person name="Estrada K."/>
            <person name="Fernandez C."/>
            <person name="Holland P.W."/>
            <person name="Hou J."/>
            <person name="Hu S."/>
            <person name="Huckvale T."/>
            <person name="Hung S.S."/>
            <person name="Kamenetzky L."/>
            <person name="Keane J.A."/>
            <person name="Kiss F."/>
            <person name="Koziol U."/>
            <person name="Lambert O."/>
            <person name="Liu K."/>
            <person name="Luo X."/>
            <person name="Luo Y."/>
            <person name="Macchiaroli N."/>
            <person name="Nichol S."/>
            <person name="Paps J."/>
            <person name="Parkinson J."/>
            <person name="Pouchkina-Stantcheva N."/>
            <person name="Riddiford N."/>
            <person name="Rosenzvit M."/>
            <person name="Salinas G."/>
            <person name="Wasmuth J.D."/>
            <person name="Zamanian M."/>
            <person name="Zheng Y."/>
            <person name="Cai X."/>
            <person name="Soberon X."/>
            <person name="Olson P.D."/>
            <person name="Laclette J.P."/>
            <person name="Brehm K."/>
            <person name="Berriman M."/>
            <person name="Garciarrubio A."/>
            <person name="Bobes R.J."/>
            <person name="Fragoso G."/>
            <person name="Sanchez-Flores A."/>
            <person name="Estrada K."/>
            <person name="Cevallos M.A."/>
            <person name="Morett E."/>
            <person name="Gonzalez V."/>
            <person name="Portillo T."/>
            <person name="Ochoa-Leyva A."/>
            <person name="Jose M.V."/>
            <person name="Sciutto E."/>
            <person name="Landa A."/>
            <person name="Jimenez L."/>
            <person name="Valdes V."/>
            <person name="Carrero J.C."/>
            <person name="Larralde C."/>
            <person name="Morales-Montor J."/>
            <person name="Limon-Lason J."/>
            <person name="Soberon X."/>
            <person name="Laclette J.P."/>
        </authorList>
    </citation>
    <scope>NUCLEOTIDE SEQUENCE [LARGE SCALE GENOMIC DNA]</scope>
</reference>
<feature type="compositionally biased region" description="Basic and acidic residues" evidence="6">
    <location>
        <begin position="152"/>
        <end position="176"/>
    </location>
</feature>
<protein>
    <submittedName>
        <fullName evidence="8 10">Endophilin A3</fullName>
    </submittedName>
</protein>
<keyword evidence="4" id="KW-0472">Membrane</keyword>
<dbReference type="Proteomes" id="UP000492820">
    <property type="component" value="Unassembled WGS sequence"/>
</dbReference>
<proteinExistence type="predicted"/>
<dbReference type="PRINTS" id="PR00499">
    <property type="entry name" value="P67PHOX"/>
</dbReference>
<dbReference type="InterPro" id="IPR036028">
    <property type="entry name" value="SH3-like_dom_sf"/>
</dbReference>
<accession>A0A068WHF9</accession>
<dbReference type="WBParaSite" id="EgrG_001064500">
    <property type="protein sequence ID" value="EgrG_001064500"/>
    <property type="gene ID" value="EgrG_001064500"/>
</dbReference>
<feature type="domain" description="SH3" evidence="7">
    <location>
        <begin position="280"/>
        <end position="338"/>
    </location>
</feature>
<evidence type="ECO:0000259" key="7">
    <source>
        <dbReference type="PROSITE" id="PS50002"/>
    </source>
</evidence>
<gene>
    <name evidence="10" type="primary">EGR_05034</name>
    <name evidence="8" type="ORF">EgrG_001064500</name>
</gene>
<dbReference type="SMART" id="SM00326">
    <property type="entry name" value="SH3"/>
    <property type="match status" value="1"/>
</dbReference>
<dbReference type="InterPro" id="IPR050384">
    <property type="entry name" value="Endophilin_SH3RF"/>
</dbReference>
<evidence type="ECO:0000313" key="8">
    <source>
        <dbReference type="EMBL" id="CDS17866.1"/>
    </source>
</evidence>
<evidence type="ECO:0000313" key="9">
    <source>
        <dbReference type="Proteomes" id="UP000492820"/>
    </source>
</evidence>
<dbReference type="FunFam" id="2.30.30.40:FF:000072">
    <property type="entry name" value="Unconventional Myosin IB"/>
    <property type="match status" value="1"/>
</dbReference>
<evidence type="ECO:0000256" key="5">
    <source>
        <dbReference type="PROSITE-ProRule" id="PRU00192"/>
    </source>
</evidence>
<reference evidence="8" key="2">
    <citation type="submission" date="2014-06" db="EMBL/GenBank/DDBJ databases">
        <authorList>
            <person name="Aslett M."/>
        </authorList>
    </citation>
    <scope>NUCLEOTIDE SEQUENCE</scope>
</reference>
<feature type="region of interest" description="Disordered" evidence="6">
    <location>
        <begin position="151"/>
        <end position="176"/>
    </location>
</feature>
<evidence type="ECO:0000313" key="10">
    <source>
        <dbReference type="WBParaSite" id="EgrG_001064500"/>
    </source>
</evidence>
<keyword evidence="2 5" id="KW-0728">SH3 domain</keyword>
<organism evidence="8">
    <name type="scientific">Echinococcus granulosus</name>
    <name type="common">Hydatid tapeworm</name>
    <dbReference type="NCBI Taxonomy" id="6210"/>
    <lineage>
        <taxon>Eukaryota</taxon>
        <taxon>Metazoa</taxon>
        <taxon>Spiralia</taxon>
        <taxon>Lophotrochozoa</taxon>
        <taxon>Platyhelminthes</taxon>
        <taxon>Cestoda</taxon>
        <taxon>Eucestoda</taxon>
        <taxon>Cyclophyllidea</taxon>
        <taxon>Taeniidae</taxon>
        <taxon>Echinococcus</taxon>
        <taxon>Echinococcus granulosus group</taxon>
    </lineage>
</organism>
<evidence type="ECO:0000256" key="2">
    <source>
        <dbReference type="ARBA" id="ARBA00022443"/>
    </source>
</evidence>
<dbReference type="Gene3D" id="1.20.1270.60">
    <property type="entry name" value="Arfaptin homology (AH) domain/BAR domain"/>
    <property type="match status" value="1"/>
</dbReference>
<dbReference type="PRINTS" id="PR00452">
    <property type="entry name" value="SH3DOMAIN"/>
</dbReference>
<evidence type="ECO:0000256" key="3">
    <source>
        <dbReference type="ARBA" id="ARBA00023054"/>
    </source>
</evidence>
<dbReference type="PROSITE" id="PS50002">
    <property type="entry name" value="SH3"/>
    <property type="match status" value="1"/>
</dbReference>
<reference evidence="10" key="3">
    <citation type="submission" date="2020-10" db="UniProtKB">
        <authorList>
            <consortium name="WormBaseParasite"/>
        </authorList>
    </citation>
    <scope>IDENTIFICATION</scope>
</reference>
<evidence type="ECO:0000256" key="4">
    <source>
        <dbReference type="ARBA" id="ARBA00023136"/>
    </source>
</evidence>
<evidence type="ECO:0000256" key="1">
    <source>
        <dbReference type="ARBA" id="ARBA00004170"/>
    </source>
</evidence>
<dbReference type="AlphaFoldDB" id="A0A068WHF9"/>
<dbReference type="InterPro" id="IPR001452">
    <property type="entry name" value="SH3_domain"/>
</dbReference>
<dbReference type="SUPFAM" id="SSF103657">
    <property type="entry name" value="BAR/IMD domain-like"/>
    <property type="match status" value="1"/>
</dbReference>
<sequence>MSRIKAKLHFTKGNRSVLNSGGAAGADDLSECKKFYAHLESKMTRVLRPTRHLHSQVPLLKNNKQENYNYEEKSFVGYLKRFCDSLTGHVREAIQAMVATYQQIADLKSQRDSNMRTEVFSPIKETTLKEISNIQKLQRLVIEAQNQLAAAERNREKDGSQQATDRRDQAFRSHSEATERLKKAIIEFKQDEPKRITFLQASAEAQLEYHKWATEAFTKLVSELRTIRGNAADNVPDTTLDTTLNGGTTYYDKPQSNFGYAAVVKRTPSTAQNDAQKTTKALTNCKALYDFEAEQDDDLSLKKGDIATILEKVDDQWYFGEKDGRRGHFPVEFVQVLE</sequence>
<evidence type="ECO:0000256" key="6">
    <source>
        <dbReference type="SAM" id="MobiDB-lite"/>
    </source>
</evidence>
<keyword evidence="3" id="KW-0175">Coiled coil</keyword>
<dbReference type="Pfam" id="PF00018">
    <property type="entry name" value="SH3_1"/>
    <property type="match status" value="1"/>
</dbReference>
<dbReference type="EMBL" id="LK028577">
    <property type="protein sequence ID" value="CDS17866.1"/>
    <property type="molecule type" value="Genomic_DNA"/>
</dbReference>
<comment type="subcellular location">
    <subcellularLocation>
        <location evidence="1">Membrane</location>
        <topology evidence="1">Peripheral membrane protein</topology>
    </subcellularLocation>
</comment>
<dbReference type="Gene3D" id="2.30.30.40">
    <property type="entry name" value="SH3 Domains"/>
    <property type="match status" value="1"/>
</dbReference>
<name>A0A068WHF9_ECHGR</name>
<dbReference type="PANTHER" id="PTHR14167">
    <property type="entry name" value="SH3 DOMAIN-CONTAINING"/>
    <property type="match status" value="1"/>
</dbReference>
<dbReference type="PANTHER" id="PTHR14167:SF81">
    <property type="entry name" value="ENDOPHILIN-A"/>
    <property type="match status" value="1"/>
</dbReference>
<dbReference type="OrthoDB" id="207120at2759"/>
<dbReference type="InterPro" id="IPR027267">
    <property type="entry name" value="AH/BAR_dom_sf"/>
</dbReference>